<dbReference type="Proteomes" id="UP000001879">
    <property type="component" value="Chromosome"/>
</dbReference>
<sequence>MSVLPGGRRFIMMGCSSPLTFRMSSPSDVHHKLYRLYERYVGEPDSTKDVYGYWLFIVGYVVAAAAVFTFVAGYAGDADTYGLIRASGVTAATGLALCLFGIVLMLPVRRRGIQASVLGLLISFGGVAFFAWAYPYNWRELGTDYSVHVILVYTVGIGIIAGVTALVPVLTGRKGMFVEEEGETEDPPILTGDALEGAQFAVFRDDNGDWKWNVLHLEALATSNESAVTRPKATEGIERVQSQISSAGLMELTTSAFRLYEDRDGSWQWTLARDDGSVVGTCAGEFSERDGAEESVSFLKDRGPTADVIEIDGAAFTYAEERDQWHWQLVDDERLPLASGANGHGTQENAETAARTFAERFDQARVLDLEHVGAELYDRTDDSGANGWSWRFVDEQDSPLAAATDAYDARRDAEEAADALLSELGSASVTVAGEPTYERYQTGDQWRWRLVGESEHVVAQSPSDAETEADATHETDTFGAHARDADVVEIEDAEYEVYPTDSQELTYEEGDALPATSDEQQMVSTDGGTATAEGEDGADDGRSWHWRLVTEDRDVIAGSTEPHYDAETATEAIQRVREQASEAELIEFEEAAFQVYEADDGEWRWRLIDEDGNVLADSGAEHTSRGEAAEAMMTLKEQAPDAELLEIETAAFELFVNEDNEWGWRLIDEAGQLVAEDPSTHPTRGAARKAMNRLLEYLDSDVRTMEDAIFQPYAADDWHWRFVLPTGETVAVAGDTYATRDELVDAIPAVRDAAESAQDYTIGNVTIQLYRSGDWSFRLLDRDRKEIADATDTYAERDAALEIVEDLKAHADDAPIFTIEDAAIRVTDADTDDGWTWDLVDRERTVLASAVDTVASREELHEEIETVRQLAPMAGRVDFDVASFELVADEDDRWQWRLIDEDGHTVATGSESHESSEAAREALENVRELIDAASILEIDSVSFELHTAEDENEDGWVWRLVDEYGSTMAQSTQVYESRTDAREAMNNVKAEAPEGWITFTE</sequence>
<evidence type="ECO:0000313" key="6">
    <source>
        <dbReference type="Proteomes" id="UP000001879"/>
    </source>
</evidence>
<evidence type="ECO:0000259" key="3">
    <source>
        <dbReference type="Pfam" id="PF07411"/>
    </source>
</evidence>
<reference evidence="6" key="1">
    <citation type="submission" date="2010-02" db="EMBL/GenBank/DDBJ databases">
        <title>Complete sequence of chromosome of Natrialba magadii ATCC 43099.</title>
        <authorList>
            <consortium name="US DOE Joint Genome Institute"/>
            <person name="Lucas S."/>
            <person name="Copeland A."/>
            <person name="Lapidus A."/>
            <person name="Cheng J.-F."/>
            <person name="Bruce D."/>
            <person name="Goodwin L."/>
            <person name="Pitluck S."/>
            <person name="Davenport K."/>
            <person name="Saunders E."/>
            <person name="Detter J.C."/>
            <person name="Han C."/>
            <person name="Tapia R."/>
            <person name="Land M."/>
            <person name="Hauser L."/>
            <person name="Kyrpides N."/>
            <person name="Mikhailova N."/>
            <person name="De Castro R.E."/>
            <person name="Maupin-Furlow J.A."/>
            <person name="Woyke T."/>
        </authorList>
    </citation>
    <scope>NUCLEOTIDE SEQUENCE [LARGE SCALE GENOMIC DNA]</scope>
    <source>
        <strain evidence="6">ATCC 43099 / DSM 3394 / CCM 3739 / CIP 104546 / IAM 13178 / JCM 8861 / NBRC 102185 / NCIMB 2190 / MS3</strain>
    </source>
</reference>
<keyword evidence="2" id="KW-0472">Membrane</keyword>
<dbReference type="eggNOG" id="arCOG02827">
    <property type="taxonomic scope" value="Archaea"/>
</dbReference>
<dbReference type="SUPFAM" id="SSF160113">
    <property type="entry name" value="YegP-like"/>
    <property type="match status" value="11"/>
</dbReference>
<feature type="domain" description="DUF1508" evidence="3">
    <location>
        <begin position="599"/>
        <end position="645"/>
    </location>
</feature>
<keyword evidence="6" id="KW-1185">Reference proteome</keyword>
<dbReference type="PaxDb" id="547559-Nmag_1074"/>
<protein>
    <submittedName>
        <fullName evidence="5">DUF1508 domain protein</fullName>
    </submittedName>
</protein>
<feature type="domain" description="DUF1508" evidence="3">
    <location>
        <begin position="889"/>
        <end position="935"/>
    </location>
</feature>
<dbReference type="STRING" id="547559.Nmag_1074"/>
<keyword evidence="2" id="KW-0812">Transmembrane</keyword>
<dbReference type="InterPro" id="IPR010879">
    <property type="entry name" value="DUF1508"/>
</dbReference>
<dbReference type="InterPro" id="IPR036913">
    <property type="entry name" value="YegP-like_sf"/>
</dbReference>
<evidence type="ECO:0000256" key="2">
    <source>
        <dbReference type="SAM" id="Phobius"/>
    </source>
</evidence>
<feature type="domain" description="DUF1508" evidence="3">
    <location>
        <begin position="542"/>
        <end position="587"/>
    </location>
</feature>
<dbReference type="KEGG" id="nmg:Nmag_1074"/>
<dbReference type="Pfam" id="PF07411">
    <property type="entry name" value="DUF1508"/>
    <property type="match status" value="5"/>
</dbReference>
<keyword evidence="2" id="KW-1133">Transmembrane helix</keyword>
<feature type="domain" description="Cell division protein A N-terminal" evidence="4">
    <location>
        <begin position="32"/>
        <end position="175"/>
    </location>
</feature>
<dbReference type="HOGENOM" id="CLU_301613_0_0_2"/>
<reference evidence="5 6" key="2">
    <citation type="journal article" date="2012" name="BMC Genomics">
        <title>A comparative genomics perspective on the genetic content of the alkaliphilic haloarchaeon Natrialba magadii ATCC 43099T.</title>
        <authorList>
            <person name="Siddaramappa S."/>
            <person name="Challacombe J.F."/>
            <person name="Decastro R.E."/>
            <person name="Pfeiffer F."/>
            <person name="Sastre D.E."/>
            <person name="Gimenez M.I."/>
            <person name="Paggi R.A."/>
            <person name="Detter J.C."/>
            <person name="Davenport K.W."/>
            <person name="Goodwin L.A."/>
            <person name="Kyrpides N."/>
            <person name="Tapia R."/>
            <person name="Pitluck S."/>
            <person name="Lucas S."/>
            <person name="Woyke T."/>
            <person name="Maupin-Furlow J.A."/>
        </authorList>
    </citation>
    <scope>NUCLEOTIDE SEQUENCE [LARGE SCALE GENOMIC DNA]</scope>
    <source>
        <strain evidence="6">ATCC 43099 / DSM 3394 / CCM 3739 / CIP 104546 / IAM 13178 / JCM 8861 / NBRC 102185 / NCIMB 2190 / MS3</strain>
    </source>
</reference>
<dbReference type="EMBL" id="CP001932">
    <property type="protein sequence ID" value="ADD04658.1"/>
    <property type="molecule type" value="Genomic_DNA"/>
</dbReference>
<name>D3SRF3_NATMM</name>
<organism evidence="5 6">
    <name type="scientific">Natrialba magadii (strain ATCC 43099 / DSM 3394 / CCM 3739 / CIP 104546 / IAM 13178 / JCM 8861 / NBRC 102185 / NCIMB 2190 / MS3)</name>
    <name type="common">Natronobacterium magadii</name>
    <dbReference type="NCBI Taxonomy" id="547559"/>
    <lineage>
        <taxon>Archaea</taxon>
        <taxon>Methanobacteriati</taxon>
        <taxon>Methanobacteriota</taxon>
        <taxon>Stenosarchaea group</taxon>
        <taxon>Halobacteria</taxon>
        <taxon>Halobacteriales</taxon>
        <taxon>Natrialbaceae</taxon>
        <taxon>Natrialba</taxon>
    </lineage>
</organism>
<dbReference type="Pfam" id="PF23600">
    <property type="entry name" value="CdpA_N"/>
    <property type="match status" value="1"/>
</dbReference>
<evidence type="ECO:0000256" key="1">
    <source>
        <dbReference type="SAM" id="MobiDB-lite"/>
    </source>
</evidence>
<evidence type="ECO:0000313" key="5">
    <source>
        <dbReference type="EMBL" id="ADD04658.1"/>
    </source>
</evidence>
<dbReference type="InterPro" id="IPR055563">
    <property type="entry name" value="CdpA_N"/>
</dbReference>
<feature type="domain" description="DUF1508" evidence="3">
    <location>
        <begin position="954"/>
        <end position="994"/>
    </location>
</feature>
<dbReference type="AlphaFoldDB" id="D3SRF3"/>
<dbReference type="Gene3D" id="2.30.29.80">
    <property type="match status" value="7"/>
</dbReference>
<proteinExistence type="predicted"/>
<feature type="transmembrane region" description="Helical" evidence="2">
    <location>
        <begin position="113"/>
        <end position="133"/>
    </location>
</feature>
<feature type="transmembrane region" description="Helical" evidence="2">
    <location>
        <begin position="82"/>
        <end position="106"/>
    </location>
</feature>
<dbReference type="eggNOG" id="arCOG06550">
    <property type="taxonomic scope" value="Archaea"/>
</dbReference>
<accession>D3SRF3</accession>
<feature type="region of interest" description="Disordered" evidence="1">
    <location>
        <begin position="513"/>
        <end position="541"/>
    </location>
</feature>
<gene>
    <name evidence="5" type="ordered locus">Nmag_1074</name>
</gene>
<feature type="transmembrane region" description="Helical" evidence="2">
    <location>
        <begin position="145"/>
        <end position="167"/>
    </location>
</feature>
<evidence type="ECO:0000259" key="4">
    <source>
        <dbReference type="Pfam" id="PF23600"/>
    </source>
</evidence>
<feature type="transmembrane region" description="Helical" evidence="2">
    <location>
        <begin position="53"/>
        <end position="76"/>
    </location>
</feature>
<feature type="domain" description="DUF1508" evidence="3">
    <location>
        <begin position="772"/>
        <end position="816"/>
    </location>
</feature>